<dbReference type="Proteomes" id="UP000077266">
    <property type="component" value="Unassembled WGS sequence"/>
</dbReference>
<evidence type="ECO:0000256" key="1">
    <source>
        <dbReference type="ARBA" id="ARBA00007514"/>
    </source>
</evidence>
<dbReference type="PANTHER" id="PTHR12789">
    <property type="entry name" value="DENSITY-REGULATED PROTEIN HOMOLOG"/>
    <property type="match status" value="1"/>
</dbReference>
<dbReference type="FunCoup" id="A0A165F901">
    <property type="interactions" value="750"/>
</dbReference>
<dbReference type="GO" id="GO:0002188">
    <property type="term" value="P:translation reinitiation"/>
    <property type="evidence" value="ECO:0007669"/>
    <property type="project" value="TreeGrafter"/>
</dbReference>
<proteinExistence type="inferred from homology"/>
<dbReference type="OrthoDB" id="277199at2759"/>
<dbReference type="Pfam" id="PF01253">
    <property type="entry name" value="SUI1"/>
    <property type="match status" value="1"/>
</dbReference>
<dbReference type="GO" id="GO:0001731">
    <property type="term" value="P:formation of translation preinitiation complex"/>
    <property type="evidence" value="ECO:0007669"/>
    <property type="project" value="TreeGrafter"/>
</dbReference>
<evidence type="ECO:0000256" key="2">
    <source>
        <dbReference type="ARBA" id="ARBA00011742"/>
    </source>
</evidence>
<evidence type="ECO:0000256" key="4">
    <source>
        <dbReference type="RuleBase" id="RU361273"/>
    </source>
</evidence>
<dbReference type="SUPFAM" id="SSF55159">
    <property type="entry name" value="eIF1-like"/>
    <property type="match status" value="1"/>
</dbReference>
<dbReference type="Gene3D" id="3.30.780.10">
    <property type="entry name" value="SUI1-like domain"/>
    <property type="match status" value="1"/>
</dbReference>
<dbReference type="GO" id="GO:0003743">
    <property type="term" value="F:translation initiation factor activity"/>
    <property type="evidence" value="ECO:0007669"/>
    <property type="project" value="InterPro"/>
</dbReference>
<evidence type="ECO:0000259" key="6">
    <source>
        <dbReference type="PROSITE" id="PS50296"/>
    </source>
</evidence>
<dbReference type="GO" id="GO:0003729">
    <property type="term" value="F:mRNA binding"/>
    <property type="evidence" value="ECO:0007669"/>
    <property type="project" value="TreeGrafter"/>
</dbReference>
<dbReference type="GO" id="GO:0005737">
    <property type="term" value="C:cytoplasm"/>
    <property type="evidence" value="ECO:0007669"/>
    <property type="project" value="UniProtKB-SubCell"/>
</dbReference>
<keyword evidence="4" id="KW-0963">Cytoplasm</keyword>
<dbReference type="InterPro" id="IPR036877">
    <property type="entry name" value="SUI1_dom_sf"/>
</dbReference>
<evidence type="ECO:0000256" key="5">
    <source>
        <dbReference type="SAM" id="Coils"/>
    </source>
</evidence>
<dbReference type="CDD" id="cd11607">
    <property type="entry name" value="DENR_C"/>
    <property type="match status" value="1"/>
</dbReference>
<dbReference type="InterPro" id="IPR001950">
    <property type="entry name" value="SUI1"/>
</dbReference>
<sequence>MADDEQPTQPIAGPSTVLYCQGTRATLVGGFTVLTDPFCFLRHARCTTLFSAVCSLPPEYCEFGSHLSKCKAWLEDAYPGLYQEYYSEEALASKVGTLSLDKQAKLEADVAKAEAKAEARAANEEKKKAASKVIIKRIERQKRKYVTSIAGLETFGVDLKKASKALAQRFATSAAVSKTPAGGEEIVVAGDVADDLLELIEDASEGKGNKTSAMFKDVPPDACEIVEEKKKKGGAGAGGE</sequence>
<dbReference type="InterPro" id="IPR046447">
    <property type="entry name" value="DENR_C"/>
</dbReference>
<dbReference type="AlphaFoldDB" id="A0A165F901"/>
<dbReference type="EMBL" id="KV426096">
    <property type="protein sequence ID" value="KZV88602.1"/>
    <property type="molecule type" value="Genomic_DNA"/>
</dbReference>
<dbReference type="GO" id="GO:1990904">
    <property type="term" value="C:ribonucleoprotein complex"/>
    <property type="evidence" value="ECO:0007669"/>
    <property type="project" value="UniProtKB-KW"/>
</dbReference>
<comment type="subunit">
    <text evidence="2 4">Interacts with the 40S ribosomal subunit.</text>
</comment>
<dbReference type="Pfam" id="PF21023">
    <property type="entry name" value="DENR_N"/>
    <property type="match status" value="1"/>
</dbReference>
<dbReference type="PROSITE" id="PS50296">
    <property type="entry name" value="SUI1"/>
    <property type="match status" value="1"/>
</dbReference>
<evidence type="ECO:0000313" key="7">
    <source>
        <dbReference type="EMBL" id="KZV88602.1"/>
    </source>
</evidence>
<dbReference type="PANTHER" id="PTHR12789:SF0">
    <property type="entry name" value="DENSITY-REGULATED PROTEIN"/>
    <property type="match status" value="1"/>
</dbReference>
<reference evidence="7 8" key="1">
    <citation type="journal article" date="2016" name="Mol. Biol. Evol.">
        <title>Comparative Genomics of Early-Diverging Mushroom-Forming Fungi Provides Insights into the Origins of Lignocellulose Decay Capabilities.</title>
        <authorList>
            <person name="Nagy L.G."/>
            <person name="Riley R."/>
            <person name="Tritt A."/>
            <person name="Adam C."/>
            <person name="Daum C."/>
            <person name="Floudas D."/>
            <person name="Sun H."/>
            <person name="Yadav J.S."/>
            <person name="Pangilinan J."/>
            <person name="Larsson K.H."/>
            <person name="Matsuura K."/>
            <person name="Barry K."/>
            <person name="Labutti K."/>
            <person name="Kuo R."/>
            <person name="Ohm R.A."/>
            <person name="Bhattacharya S.S."/>
            <person name="Shirouzu T."/>
            <person name="Yoshinaga Y."/>
            <person name="Martin F.M."/>
            <person name="Grigoriev I.V."/>
            <person name="Hibbett D.S."/>
        </authorList>
    </citation>
    <scope>NUCLEOTIDE SEQUENCE [LARGE SCALE GENOMIC DNA]</scope>
    <source>
        <strain evidence="7 8">HHB12029</strain>
    </source>
</reference>
<dbReference type="STRING" id="1314781.A0A165F901"/>
<dbReference type="InterPro" id="IPR048517">
    <property type="entry name" value="DENR_N"/>
</dbReference>
<comment type="domain">
    <text evidence="4">The SUI1 domain may be involved in RNA binding.</text>
</comment>
<accession>A0A165F901</accession>
<protein>
    <recommendedName>
        <fullName evidence="3 4">Translation machinery-associated protein 22</fullName>
    </recommendedName>
</protein>
<evidence type="ECO:0000313" key="8">
    <source>
        <dbReference type="Proteomes" id="UP000077266"/>
    </source>
</evidence>
<dbReference type="GO" id="GO:0005840">
    <property type="term" value="C:ribosome"/>
    <property type="evidence" value="ECO:0007669"/>
    <property type="project" value="UniProtKB-KW"/>
</dbReference>
<keyword evidence="4" id="KW-0689">Ribosomal protein</keyword>
<feature type="domain" description="SUI1" evidence="6">
    <location>
        <begin position="133"/>
        <end position="204"/>
    </location>
</feature>
<gene>
    <name evidence="7" type="ORF">EXIGLDRAFT_772574</name>
</gene>
<comment type="similarity">
    <text evidence="1 4">Belongs to the DENR family.</text>
</comment>
<dbReference type="InterPro" id="IPR050318">
    <property type="entry name" value="DENR/SUI1_TIF"/>
</dbReference>
<organism evidence="7 8">
    <name type="scientific">Exidia glandulosa HHB12029</name>
    <dbReference type="NCBI Taxonomy" id="1314781"/>
    <lineage>
        <taxon>Eukaryota</taxon>
        <taxon>Fungi</taxon>
        <taxon>Dikarya</taxon>
        <taxon>Basidiomycota</taxon>
        <taxon>Agaricomycotina</taxon>
        <taxon>Agaricomycetes</taxon>
        <taxon>Auriculariales</taxon>
        <taxon>Exidiaceae</taxon>
        <taxon>Exidia</taxon>
    </lineage>
</organism>
<dbReference type="InterPro" id="IPR005873">
    <property type="entry name" value="DENR_eukaryotes"/>
</dbReference>
<keyword evidence="5" id="KW-0175">Coiled coil</keyword>
<comment type="subcellular location">
    <subcellularLocation>
        <location evidence="4">Cytoplasm</location>
    </subcellularLocation>
</comment>
<keyword evidence="8" id="KW-1185">Reference proteome</keyword>
<dbReference type="InParanoid" id="A0A165F901"/>
<name>A0A165F901_EXIGL</name>
<feature type="coiled-coil region" evidence="5">
    <location>
        <begin position="105"/>
        <end position="132"/>
    </location>
</feature>
<keyword evidence="4" id="KW-0687">Ribonucleoprotein</keyword>
<evidence type="ECO:0000256" key="3">
    <source>
        <dbReference type="ARBA" id="ARBA00020058"/>
    </source>
</evidence>
<dbReference type="NCBIfam" id="TIGR01159">
    <property type="entry name" value="DRP1"/>
    <property type="match status" value="1"/>
</dbReference>